<comment type="caution">
    <text evidence="4">The sequence shown here is derived from an EMBL/GenBank/DDBJ whole genome shotgun (WGS) entry which is preliminary data.</text>
</comment>
<gene>
    <name evidence="4" type="ORF">JCM9152_3662</name>
</gene>
<dbReference type="EMBL" id="BAUU01000029">
    <property type="protein sequence ID" value="GAE32143.1"/>
    <property type="molecule type" value="Genomic_DNA"/>
</dbReference>
<dbReference type="PRINTS" id="PR00080">
    <property type="entry name" value="SDRFAMILY"/>
</dbReference>
<reference evidence="4" key="1">
    <citation type="journal article" date="2014" name="Genome Announc.">
        <title>Draft Genome Sequences of Three Alkaliphilic Bacillus Strains, Bacillus wakoensis JCM 9140T, Bacillus akibai JCM 9157T, and Bacillus hemicellulosilyticus JCM 9152T.</title>
        <authorList>
            <person name="Yuki M."/>
            <person name="Oshima K."/>
            <person name="Suda W."/>
            <person name="Oshida Y."/>
            <person name="Kitamura K."/>
            <person name="Iida T."/>
            <person name="Hattori M."/>
            <person name="Ohkuma M."/>
        </authorList>
    </citation>
    <scope>NUCLEOTIDE SEQUENCE [LARGE SCALE GENOMIC DNA]</scope>
    <source>
        <strain evidence="4">JCM 9152</strain>
    </source>
</reference>
<evidence type="ECO:0000256" key="2">
    <source>
        <dbReference type="ARBA" id="ARBA00023002"/>
    </source>
</evidence>
<dbReference type="GO" id="GO:0006633">
    <property type="term" value="P:fatty acid biosynthetic process"/>
    <property type="evidence" value="ECO:0007669"/>
    <property type="project" value="TreeGrafter"/>
</dbReference>
<organism evidence="4 5">
    <name type="scientific">Halalkalibacter hemicellulosilyticusJCM 9152</name>
    <dbReference type="NCBI Taxonomy" id="1236971"/>
    <lineage>
        <taxon>Bacteria</taxon>
        <taxon>Bacillati</taxon>
        <taxon>Bacillota</taxon>
        <taxon>Bacilli</taxon>
        <taxon>Bacillales</taxon>
        <taxon>Bacillaceae</taxon>
        <taxon>Halalkalibacter</taxon>
    </lineage>
</organism>
<dbReference type="InterPro" id="IPR036291">
    <property type="entry name" value="NAD(P)-bd_dom_sf"/>
</dbReference>
<dbReference type="InterPro" id="IPR057326">
    <property type="entry name" value="KR_dom"/>
</dbReference>
<dbReference type="Proteomes" id="UP000018895">
    <property type="component" value="Unassembled WGS sequence"/>
</dbReference>
<protein>
    <submittedName>
        <fullName evidence="4">3-oxoacyl-[acyl-carrier protein] reductase</fullName>
    </submittedName>
</protein>
<keyword evidence="5" id="KW-1185">Reference proteome</keyword>
<dbReference type="AlphaFoldDB" id="W4QKH7"/>
<dbReference type="NCBIfam" id="NF009466">
    <property type="entry name" value="PRK12826.1-2"/>
    <property type="match status" value="1"/>
</dbReference>
<dbReference type="OrthoDB" id="9803333at2"/>
<dbReference type="Gene3D" id="3.40.50.720">
    <property type="entry name" value="NAD(P)-binding Rossmann-like Domain"/>
    <property type="match status" value="1"/>
</dbReference>
<evidence type="ECO:0000313" key="4">
    <source>
        <dbReference type="EMBL" id="GAE32143.1"/>
    </source>
</evidence>
<dbReference type="GO" id="GO:0048038">
    <property type="term" value="F:quinone binding"/>
    <property type="evidence" value="ECO:0007669"/>
    <property type="project" value="TreeGrafter"/>
</dbReference>
<dbReference type="NCBIfam" id="NF005559">
    <property type="entry name" value="PRK07231.1"/>
    <property type="match status" value="1"/>
</dbReference>
<dbReference type="SUPFAM" id="SSF51735">
    <property type="entry name" value="NAD(P)-binding Rossmann-fold domains"/>
    <property type="match status" value="1"/>
</dbReference>
<dbReference type="FunFam" id="3.40.50.720:FF:000084">
    <property type="entry name" value="Short-chain dehydrogenase reductase"/>
    <property type="match status" value="1"/>
</dbReference>
<sequence>MLLKKKVAFVTGASKGIGRAIALVFAEHGASVIINGRDEEALRHLDREIQDRYGCSSLVLPYDVTDQDEIKSAFRMVKKEYGRLDVLVNNAGILSDGLIGMIQPSQMNQVMDVNVNAALYHMQYASRLMMKQRSGSIVNISSIMGVVGEVGQVVYAASKAAIVGATKSAAKELASTNIRVNAVAPGFIDTDMTRSLDEENYKKRLSTIKMKRAGQPEEVATGVLYLASDMSSYVTGQVLGIDGGMIV</sequence>
<dbReference type="Pfam" id="PF13561">
    <property type="entry name" value="adh_short_C2"/>
    <property type="match status" value="1"/>
</dbReference>
<dbReference type="PANTHER" id="PTHR42760:SF133">
    <property type="entry name" value="3-OXOACYL-[ACYL-CARRIER-PROTEIN] REDUCTASE"/>
    <property type="match status" value="1"/>
</dbReference>
<keyword evidence="2" id="KW-0560">Oxidoreductase</keyword>
<evidence type="ECO:0000256" key="1">
    <source>
        <dbReference type="ARBA" id="ARBA00006484"/>
    </source>
</evidence>
<comment type="similarity">
    <text evidence="1">Belongs to the short-chain dehydrogenases/reductases (SDR) family.</text>
</comment>
<dbReference type="GO" id="GO:0016616">
    <property type="term" value="F:oxidoreductase activity, acting on the CH-OH group of donors, NAD or NADP as acceptor"/>
    <property type="evidence" value="ECO:0007669"/>
    <property type="project" value="TreeGrafter"/>
</dbReference>
<evidence type="ECO:0000313" key="5">
    <source>
        <dbReference type="Proteomes" id="UP000018895"/>
    </source>
</evidence>
<evidence type="ECO:0000259" key="3">
    <source>
        <dbReference type="SMART" id="SM00822"/>
    </source>
</evidence>
<dbReference type="PRINTS" id="PR00081">
    <property type="entry name" value="GDHRDH"/>
</dbReference>
<proteinExistence type="inferred from homology"/>
<dbReference type="GO" id="GO:0008206">
    <property type="term" value="P:bile acid metabolic process"/>
    <property type="evidence" value="ECO:0007669"/>
    <property type="project" value="UniProtKB-ARBA"/>
</dbReference>
<feature type="domain" description="Ketoreductase" evidence="3">
    <location>
        <begin position="6"/>
        <end position="188"/>
    </location>
</feature>
<dbReference type="STRING" id="1236971.JCM9152_3662"/>
<dbReference type="SMART" id="SM00822">
    <property type="entry name" value="PKS_KR"/>
    <property type="match status" value="1"/>
</dbReference>
<dbReference type="InterPro" id="IPR002347">
    <property type="entry name" value="SDR_fam"/>
</dbReference>
<name>W4QKH7_9BACI</name>
<dbReference type="PANTHER" id="PTHR42760">
    <property type="entry name" value="SHORT-CHAIN DEHYDROGENASES/REDUCTASES FAMILY MEMBER"/>
    <property type="match status" value="1"/>
</dbReference>
<accession>W4QKH7</accession>
<dbReference type="RefSeq" id="WP_035346446.1">
    <property type="nucleotide sequence ID" value="NZ_BAUU01000029.1"/>
</dbReference>